<dbReference type="InterPro" id="IPR039722">
    <property type="entry name" value="Upf3"/>
</dbReference>
<evidence type="ECO:0000256" key="3">
    <source>
        <dbReference type="ARBA" id="ARBA00023161"/>
    </source>
</evidence>
<feature type="compositionally biased region" description="Basic and acidic residues" evidence="5">
    <location>
        <begin position="489"/>
        <end position="518"/>
    </location>
</feature>
<feature type="region of interest" description="Disordered" evidence="5">
    <location>
        <begin position="456"/>
        <end position="583"/>
    </location>
</feature>
<evidence type="ECO:0000256" key="1">
    <source>
        <dbReference type="ARBA" id="ARBA00004123"/>
    </source>
</evidence>
<dbReference type="AlphaFoldDB" id="A0AAV7IC84"/>
<protein>
    <recommendedName>
        <fullName evidence="6">UPF3 domain-containing protein</fullName>
    </recommendedName>
</protein>
<dbReference type="FunFam" id="3.30.70.330:FF:000717">
    <property type="entry name" value="regulator of nonsense transcripts 3B"/>
    <property type="match status" value="1"/>
</dbReference>
<comment type="subcellular location">
    <subcellularLocation>
        <location evidence="1">Nucleus</location>
    </subcellularLocation>
</comment>
<dbReference type="EMBL" id="JAHXZJ010001864">
    <property type="protein sequence ID" value="KAH0548796.1"/>
    <property type="molecule type" value="Genomic_DNA"/>
</dbReference>
<dbReference type="InterPro" id="IPR012677">
    <property type="entry name" value="Nucleotide-bd_a/b_plait_sf"/>
</dbReference>
<dbReference type="GO" id="GO:0003729">
    <property type="term" value="F:mRNA binding"/>
    <property type="evidence" value="ECO:0007669"/>
    <property type="project" value="TreeGrafter"/>
</dbReference>
<reference evidence="7 8" key="1">
    <citation type="journal article" date="2021" name="J. Hered.">
        <title>A chromosome-level genome assembly of the parasitoid wasp, Cotesia glomerata (Hymenoptera: Braconidae).</title>
        <authorList>
            <person name="Pinto B.J."/>
            <person name="Weis J.J."/>
            <person name="Gamble T."/>
            <person name="Ode P.J."/>
            <person name="Paul R."/>
            <person name="Zaspel J.M."/>
        </authorList>
    </citation>
    <scope>NUCLEOTIDE SEQUENCE [LARGE SCALE GENOMIC DNA]</scope>
    <source>
        <strain evidence="7">CgM1</strain>
    </source>
</reference>
<evidence type="ECO:0000256" key="5">
    <source>
        <dbReference type="SAM" id="MobiDB-lite"/>
    </source>
</evidence>
<feature type="compositionally biased region" description="Polar residues" evidence="5">
    <location>
        <begin position="547"/>
        <end position="577"/>
    </location>
</feature>
<feature type="region of interest" description="Disordered" evidence="5">
    <location>
        <begin position="1"/>
        <end position="45"/>
    </location>
</feature>
<accession>A0AAV7IC84</accession>
<dbReference type="InterPro" id="IPR035979">
    <property type="entry name" value="RBD_domain_sf"/>
</dbReference>
<proteinExistence type="inferred from homology"/>
<evidence type="ECO:0000256" key="4">
    <source>
        <dbReference type="ARBA" id="ARBA00023242"/>
    </source>
</evidence>
<feature type="compositionally biased region" description="Basic and acidic residues" evidence="5">
    <location>
        <begin position="203"/>
        <end position="235"/>
    </location>
</feature>
<sequence>MTEEIKQLDSSNTTKTTTSNPLPAENHHQDVEVTKNKPDNKKEKCKPMTKVVIRRLPPSMNQAQFVEQISPLPDNDYLHFVKADTSLGQNSFSRAYINFIDQQDIFVFREKFDNYVFVDAKGVEYPAVVEFAPFQRLPKKRVGRKKDPKCGTIETDTYYINFLESLKNQEADAAVPQPKTEYSYQPFDNTQKKVTTTPLLEYLKQRKAEKQRVKDEKREERRRRDIERRRSKDELPTVSKVLKNPEIEREGNRENKENNDKEKILPKELKNRKREDMKRDKVLASRDRDPKPLGKSYRDREDKKHDRDNKPTNKKYEDKKPYRRDDYAKEDRREAKSSREESGSYQKDKSVEEKKGKSYEKMRQEKRRAAEAKKDEDLPKEKSRDNAEKSETKNDQVVLPIKIVCNDESKDCEVLLSNELPDDSQDDKEASVKLEETLKTESAKKSVSKAYKMKVVKRRSSLESGGGGGGGDGAFLRRHKSLDGGEEDNLQKNDSDYKGKSKKDPRLERRIRNKDRPAMEIYRPGMGKFSKQRLEREKSNHDDRASLSESPTPGKGSSKNDLTSTSTELRSMTFKRSVSRDNP</sequence>
<evidence type="ECO:0000313" key="7">
    <source>
        <dbReference type="EMBL" id="KAH0548796.1"/>
    </source>
</evidence>
<keyword evidence="8" id="KW-1185">Reference proteome</keyword>
<dbReference type="GO" id="GO:0045727">
    <property type="term" value="P:positive regulation of translation"/>
    <property type="evidence" value="ECO:0007669"/>
    <property type="project" value="TreeGrafter"/>
</dbReference>
<dbReference type="GO" id="GO:0005730">
    <property type="term" value="C:nucleolus"/>
    <property type="evidence" value="ECO:0007669"/>
    <property type="project" value="TreeGrafter"/>
</dbReference>
<dbReference type="PANTHER" id="PTHR13112:SF0">
    <property type="entry name" value="FI21285P1"/>
    <property type="match status" value="1"/>
</dbReference>
<feature type="compositionally biased region" description="Gly residues" evidence="5">
    <location>
        <begin position="464"/>
        <end position="473"/>
    </location>
</feature>
<feature type="compositionally biased region" description="Basic and acidic residues" evidence="5">
    <location>
        <begin position="532"/>
        <end position="546"/>
    </location>
</feature>
<dbReference type="PANTHER" id="PTHR13112">
    <property type="entry name" value="UPF3 REGULATOR OF NONSENSE TRANSCRIPTS-LIKE PROTEIN"/>
    <property type="match status" value="1"/>
</dbReference>
<feature type="compositionally biased region" description="Basic and acidic residues" evidence="5">
    <location>
        <begin position="25"/>
        <end position="45"/>
    </location>
</feature>
<dbReference type="Gene3D" id="3.30.70.330">
    <property type="match status" value="1"/>
</dbReference>
<feature type="compositionally biased region" description="Basic and acidic residues" evidence="5">
    <location>
        <begin position="243"/>
        <end position="394"/>
    </location>
</feature>
<dbReference type="Pfam" id="PF03467">
    <property type="entry name" value="Smg4_UPF3"/>
    <property type="match status" value="1"/>
</dbReference>
<organism evidence="7 8">
    <name type="scientific">Cotesia glomerata</name>
    <name type="common">Lepidopteran parasitic wasp</name>
    <name type="synonym">Apanteles glomeratus</name>
    <dbReference type="NCBI Taxonomy" id="32391"/>
    <lineage>
        <taxon>Eukaryota</taxon>
        <taxon>Metazoa</taxon>
        <taxon>Ecdysozoa</taxon>
        <taxon>Arthropoda</taxon>
        <taxon>Hexapoda</taxon>
        <taxon>Insecta</taxon>
        <taxon>Pterygota</taxon>
        <taxon>Neoptera</taxon>
        <taxon>Endopterygota</taxon>
        <taxon>Hymenoptera</taxon>
        <taxon>Apocrita</taxon>
        <taxon>Ichneumonoidea</taxon>
        <taxon>Braconidae</taxon>
        <taxon>Microgastrinae</taxon>
        <taxon>Cotesia</taxon>
    </lineage>
</organism>
<feature type="region of interest" description="Disordered" evidence="5">
    <location>
        <begin position="195"/>
        <end position="398"/>
    </location>
</feature>
<dbReference type="SUPFAM" id="SSF54928">
    <property type="entry name" value="RNA-binding domain, RBD"/>
    <property type="match status" value="1"/>
</dbReference>
<comment type="caution">
    <text evidence="7">The sequence shown here is derived from an EMBL/GenBank/DDBJ whole genome shotgun (WGS) entry which is preliminary data.</text>
</comment>
<dbReference type="GO" id="GO:0000184">
    <property type="term" value="P:nuclear-transcribed mRNA catabolic process, nonsense-mediated decay"/>
    <property type="evidence" value="ECO:0007669"/>
    <property type="project" value="UniProtKB-KW"/>
</dbReference>
<keyword evidence="4" id="KW-0539">Nucleus</keyword>
<evidence type="ECO:0000259" key="6">
    <source>
        <dbReference type="Pfam" id="PF03467"/>
    </source>
</evidence>
<name>A0AAV7IC84_COTGL</name>
<keyword evidence="3" id="KW-0866">Nonsense-mediated mRNA decay</keyword>
<evidence type="ECO:0000256" key="2">
    <source>
        <dbReference type="ARBA" id="ARBA00005991"/>
    </source>
</evidence>
<gene>
    <name evidence="7" type="ORF">KQX54_002437</name>
</gene>
<feature type="compositionally biased region" description="Low complexity" evidence="5">
    <location>
        <begin position="10"/>
        <end position="20"/>
    </location>
</feature>
<dbReference type="InterPro" id="IPR005120">
    <property type="entry name" value="UPF3_dom"/>
</dbReference>
<comment type="similarity">
    <text evidence="2">Belongs to the RENT3 family.</text>
</comment>
<dbReference type="GO" id="GO:0005737">
    <property type="term" value="C:cytoplasm"/>
    <property type="evidence" value="ECO:0007669"/>
    <property type="project" value="TreeGrafter"/>
</dbReference>
<evidence type="ECO:0000313" key="8">
    <source>
        <dbReference type="Proteomes" id="UP000826195"/>
    </source>
</evidence>
<feature type="domain" description="UPF3" evidence="6">
    <location>
        <begin position="48"/>
        <end position="208"/>
    </location>
</feature>
<dbReference type="Proteomes" id="UP000826195">
    <property type="component" value="Unassembled WGS sequence"/>
</dbReference>